<dbReference type="Pfam" id="PF09368">
    <property type="entry name" value="Sas10"/>
    <property type="match status" value="1"/>
</dbReference>
<feature type="region of interest" description="Disordered" evidence="4">
    <location>
        <begin position="171"/>
        <end position="195"/>
    </location>
</feature>
<protein>
    <recommendedName>
        <fullName evidence="5">Sas10 C-terminal domain-containing protein</fullName>
    </recommendedName>
</protein>
<evidence type="ECO:0000313" key="6">
    <source>
        <dbReference type="EMBL" id="KGG50016.1"/>
    </source>
</evidence>
<name>A0A098VQL5_9MICR</name>
<feature type="region of interest" description="Disordered" evidence="4">
    <location>
        <begin position="314"/>
        <end position="341"/>
    </location>
</feature>
<keyword evidence="3" id="KW-0539">Nucleus</keyword>
<feature type="domain" description="Sas10 C-terminal" evidence="5">
    <location>
        <begin position="265"/>
        <end position="339"/>
    </location>
</feature>
<reference evidence="6 7" key="1">
    <citation type="submission" date="2014-04" db="EMBL/GenBank/DDBJ databases">
        <title>A new species of microsporidia sheds light on the evolution of extreme parasitism.</title>
        <authorList>
            <person name="Haag K.L."/>
            <person name="James T.Y."/>
            <person name="Larsson R."/>
            <person name="Schaer T.M."/>
            <person name="Refardt D."/>
            <person name="Pombert J.-F."/>
            <person name="Ebert D."/>
        </authorList>
    </citation>
    <scope>NUCLEOTIDE SEQUENCE [LARGE SCALE GENOMIC DNA]</scope>
    <source>
        <strain evidence="6 7">UGP3</strain>
        <tissue evidence="6">Spores</tissue>
    </source>
</reference>
<sequence length="341" mass="39498">MAKNGKAGGHFSDLSDDEVDKFHHSRDKILFEDSKNTSAVLEYEDAPFLNEQDVLPLDPSSDEFSEDTLLNEEYYLNSDIKAWGRKKKIFYSSDKNAEKEELLECIRVQRLKRASLRLCDYYFPGLADQKLYYQNIQYYEAPTCFPYYKNGRIVENSKNLYFVSKANQVPKSCSKDRQSSGSEREDESLSQSELEDDLYSSCETEGECGLDHQDEYANKINKRDVNSDEEYYEAIKSLKAAKKEKNPNCSYSGPSYDRYNDMDAGSKRTIPYEILKNKGLLPVRSKEQRNPRVKQRKRYERAMKKIKGFKPMVAPKMHGAPYAGERSGIRTNIVKSTKFTR</sequence>
<comment type="caution">
    <text evidence="6">The sequence shown here is derived from an EMBL/GenBank/DDBJ whole genome shotgun (WGS) entry which is preliminary data.</text>
</comment>
<evidence type="ECO:0000256" key="2">
    <source>
        <dbReference type="ARBA" id="ARBA00010979"/>
    </source>
</evidence>
<evidence type="ECO:0000256" key="3">
    <source>
        <dbReference type="ARBA" id="ARBA00023242"/>
    </source>
</evidence>
<comment type="subcellular location">
    <subcellularLocation>
        <location evidence="1">Nucleus</location>
    </subcellularLocation>
</comment>
<organism evidence="6 7">
    <name type="scientific">Mitosporidium daphniae</name>
    <dbReference type="NCBI Taxonomy" id="1485682"/>
    <lineage>
        <taxon>Eukaryota</taxon>
        <taxon>Fungi</taxon>
        <taxon>Fungi incertae sedis</taxon>
        <taxon>Microsporidia</taxon>
        <taxon>Mitosporidium</taxon>
    </lineage>
</organism>
<dbReference type="GO" id="GO:0032040">
    <property type="term" value="C:small-subunit processome"/>
    <property type="evidence" value="ECO:0007669"/>
    <property type="project" value="TreeGrafter"/>
</dbReference>
<feature type="compositionally biased region" description="Acidic residues" evidence="4">
    <location>
        <begin position="184"/>
        <end position="195"/>
    </location>
</feature>
<proteinExistence type="inferred from homology"/>
<gene>
    <name evidence="6" type="ORF">DI09_93p20</name>
</gene>
<dbReference type="VEuPathDB" id="MicrosporidiaDB:DI09_93p20"/>
<dbReference type="OrthoDB" id="1924577at2759"/>
<dbReference type="PANTHER" id="PTHR13237">
    <property type="entry name" value="SOMETHING ABOUT SILENCING PROTEIN 10-RELATED"/>
    <property type="match status" value="1"/>
</dbReference>
<evidence type="ECO:0000259" key="5">
    <source>
        <dbReference type="Pfam" id="PF09368"/>
    </source>
</evidence>
<dbReference type="Proteomes" id="UP000029725">
    <property type="component" value="Unassembled WGS sequence"/>
</dbReference>
<keyword evidence="7" id="KW-1185">Reference proteome</keyword>
<dbReference type="EMBL" id="JMKJ01000605">
    <property type="protein sequence ID" value="KGG50016.1"/>
    <property type="molecule type" value="Genomic_DNA"/>
</dbReference>
<dbReference type="RefSeq" id="XP_013236452.1">
    <property type="nucleotide sequence ID" value="XM_013380998.1"/>
</dbReference>
<feature type="compositionally biased region" description="Polar residues" evidence="4">
    <location>
        <begin position="329"/>
        <end position="341"/>
    </location>
</feature>
<evidence type="ECO:0000256" key="1">
    <source>
        <dbReference type="ARBA" id="ARBA00004123"/>
    </source>
</evidence>
<accession>A0A098VQL5</accession>
<comment type="similarity">
    <text evidence="2">Belongs to the SAS10 family.</text>
</comment>
<dbReference type="AlphaFoldDB" id="A0A098VQL5"/>
<evidence type="ECO:0000256" key="4">
    <source>
        <dbReference type="SAM" id="MobiDB-lite"/>
    </source>
</evidence>
<dbReference type="PANTHER" id="PTHR13237:SF8">
    <property type="entry name" value="SOMETHING ABOUT SILENCING PROTEIN 10"/>
    <property type="match status" value="1"/>
</dbReference>
<dbReference type="GO" id="GO:0000462">
    <property type="term" value="P:maturation of SSU-rRNA from tricistronic rRNA transcript (SSU-rRNA, 5.8S rRNA, LSU-rRNA)"/>
    <property type="evidence" value="ECO:0007669"/>
    <property type="project" value="TreeGrafter"/>
</dbReference>
<dbReference type="GeneID" id="25261092"/>
<dbReference type="HOGENOM" id="CLU_814048_0_0_1"/>
<dbReference type="InterPro" id="IPR018972">
    <property type="entry name" value="Sas10_C_dom"/>
</dbReference>
<evidence type="ECO:0000313" key="7">
    <source>
        <dbReference type="Proteomes" id="UP000029725"/>
    </source>
</evidence>